<sequence length="347" mass="39272">MIPPKAVVASDPPRVNRGHEMVIILVGPTKRKFIADEILLCAASKFFRSALDHKWDRDQAKTSEPAQENSAVVNAETIELAQETSAVINVETIELPDEEPAVINVKKVELPEEKPTVFNIFMDWLNSGHFDSKVWCHFQPGNECHKDRFWLEVYVFADKLIIPGVQLQAFEQIKCMFSLLESTIPSTDFLKVLFKQDEYKVIQAHLIGHVVYWLPKSKQTNDWVKLFGVHKAFVWGVAKAMVAVAAADADFTHPCASEGFAARHGLDIEKLGQEARSADEKQPEDKELKVLGELSYIYDFQHWASANTQAARAEIDDKNKSATFGRLQPTVVSASNKSYEDRSKWQW</sequence>
<dbReference type="Proteomes" id="UP001345691">
    <property type="component" value="Unassembled WGS sequence"/>
</dbReference>
<keyword evidence="2" id="KW-1185">Reference proteome</keyword>
<organism evidence="1 2">
    <name type="scientific">Exophiala sideris</name>
    <dbReference type="NCBI Taxonomy" id="1016849"/>
    <lineage>
        <taxon>Eukaryota</taxon>
        <taxon>Fungi</taxon>
        <taxon>Dikarya</taxon>
        <taxon>Ascomycota</taxon>
        <taxon>Pezizomycotina</taxon>
        <taxon>Eurotiomycetes</taxon>
        <taxon>Chaetothyriomycetidae</taxon>
        <taxon>Chaetothyriales</taxon>
        <taxon>Herpotrichiellaceae</taxon>
        <taxon>Exophiala</taxon>
    </lineage>
</organism>
<accession>A0ABR0J5Y5</accession>
<dbReference type="PANTHER" id="PTHR47843">
    <property type="entry name" value="BTB DOMAIN-CONTAINING PROTEIN-RELATED"/>
    <property type="match status" value="1"/>
</dbReference>
<evidence type="ECO:0008006" key="3">
    <source>
        <dbReference type="Google" id="ProtNLM"/>
    </source>
</evidence>
<proteinExistence type="predicted"/>
<protein>
    <recommendedName>
        <fullName evidence="3">BTB domain-containing protein</fullName>
    </recommendedName>
</protein>
<comment type="caution">
    <text evidence="1">The sequence shown here is derived from an EMBL/GenBank/DDBJ whole genome shotgun (WGS) entry which is preliminary data.</text>
</comment>
<dbReference type="InterPro" id="IPR011333">
    <property type="entry name" value="SKP1/BTB/POZ_sf"/>
</dbReference>
<evidence type="ECO:0000313" key="1">
    <source>
        <dbReference type="EMBL" id="KAK5057051.1"/>
    </source>
</evidence>
<name>A0ABR0J5Y5_9EURO</name>
<reference evidence="1 2" key="1">
    <citation type="submission" date="2023-08" db="EMBL/GenBank/DDBJ databases">
        <title>Black Yeasts Isolated from many extreme environments.</title>
        <authorList>
            <person name="Coleine C."/>
            <person name="Stajich J.E."/>
            <person name="Selbmann L."/>
        </authorList>
    </citation>
    <scope>NUCLEOTIDE SEQUENCE [LARGE SCALE GENOMIC DNA]</scope>
    <source>
        <strain evidence="1 2">CCFEE 6328</strain>
    </source>
</reference>
<dbReference type="Gene3D" id="3.30.710.10">
    <property type="entry name" value="Potassium Channel Kv1.1, Chain A"/>
    <property type="match status" value="1"/>
</dbReference>
<gene>
    <name evidence="1" type="ORF">LTR69_007689</name>
</gene>
<dbReference type="PANTHER" id="PTHR47843:SF2">
    <property type="entry name" value="BTB DOMAIN-CONTAINING PROTEIN"/>
    <property type="match status" value="1"/>
</dbReference>
<dbReference type="EMBL" id="JAVRRF010000017">
    <property type="protein sequence ID" value="KAK5057051.1"/>
    <property type="molecule type" value="Genomic_DNA"/>
</dbReference>
<evidence type="ECO:0000313" key="2">
    <source>
        <dbReference type="Proteomes" id="UP001345691"/>
    </source>
</evidence>